<reference evidence="2 3" key="1">
    <citation type="submission" date="2016-03" db="EMBL/GenBank/DDBJ databases">
        <title>Trachymyrmex septentrionalis WGS genome.</title>
        <authorList>
            <person name="Nygaard S."/>
            <person name="Hu H."/>
            <person name="Boomsma J."/>
            <person name="Zhang G."/>
        </authorList>
    </citation>
    <scope>NUCLEOTIDE SEQUENCE [LARGE SCALE GENOMIC DNA]</scope>
    <source>
        <strain evidence="2">Tsep2-gDNA-1</strain>
        <tissue evidence="2">Whole body</tissue>
    </source>
</reference>
<sequence length="517" mass="58036">MGLSQCRQANITVILANEALNTVKNVVTSGPLSCGGGSRFTLGAVAGDGPIFGSRMETHVQSGYALHTAPFERLLHLDILLGPLVRHACVRVCMYTDAQATDIAVLLNNVKTKRDAWGKYFWHFLPLHVRNGKPLASVAENTHFAVGTRQCSLQADSHSRCKIALARNRTYRIHRASVNVCPVVPPFSWCNENDVNGASTFIGELTWNKPTLTPRRWLPLHRQVPRVTTNIDAGNKMTSRDGQRPRGLRGLPMQIEKSMSSCDIVNRFSIGSSPMADSSSRLPIDSPVRLKAGTVEACARTTSDYIEMQRVTTTSTTRRASPARRENRAEISGGRSGAERSWMAFTIRRILCATHTWPHIPRHGRRYLHPAETRPQNRRENMLKDFSRECQALLPGSRRSSSLSAPPTYSHYRERVECAFEVNIRARARAARLSHIRLQEEKCQVYSHVPSSEYRPLSLDRCLHSEGEQKEDMGEGKEEEMICLGMPKGGQPPVNRRTRCRRSLLTSPEYLSSLNRY</sequence>
<evidence type="ECO:0000256" key="1">
    <source>
        <dbReference type="SAM" id="MobiDB-lite"/>
    </source>
</evidence>
<gene>
    <name evidence="2" type="ORF">ALC56_02161</name>
</gene>
<evidence type="ECO:0000313" key="3">
    <source>
        <dbReference type="Proteomes" id="UP000078541"/>
    </source>
</evidence>
<proteinExistence type="predicted"/>
<name>A0A195FS73_9HYME</name>
<dbReference type="AlphaFoldDB" id="A0A195FS73"/>
<evidence type="ECO:0000313" key="2">
    <source>
        <dbReference type="EMBL" id="KYN43435.1"/>
    </source>
</evidence>
<protein>
    <submittedName>
        <fullName evidence="2">Uncharacterized protein</fullName>
    </submittedName>
</protein>
<dbReference type="Proteomes" id="UP000078541">
    <property type="component" value="Unassembled WGS sequence"/>
</dbReference>
<organism evidence="2 3">
    <name type="scientific">Trachymyrmex septentrionalis</name>
    <dbReference type="NCBI Taxonomy" id="34720"/>
    <lineage>
        <taxon>Eukaryota</taxon>
        <taxon>Metazoa</taxon>
        <taxon>Ecdysozoa</taxon>
        <taxon>Arthropoda</taxon>
        <taxon>Hexapoda</taxon>
        <taxon>Insecta</taxon>
        <taxon>Pterygota</taxon>
        <taxon>Neoptera</taxon>
        <taxon>Endopterygota</taxon>
        <taxon>Hymenoptera</taxon>
        <taxon>Apocrita</taxon>
        <taxon>Aculeata</taxon>
        <taxon>Formicoidea</taxon>
        <taxon>Formicidae</taxon>
        <taxon>Myrmicinae</taxon>
        <taxon>Trachymyrmex</taxon>
    </lineage>
</organism>
<dbReference type="EMBL" id="KQ981280">
    <property type="protein sequence ID" value="KYN43435.1"/>
    <property type="molecule type" value="Genomic_DNA"/>
</dbReference>
<accession>A0A195FS73</accession>
<keyword evidence="3" id="KW-1185">Reference proteome</keyword>
<feature type="compositionally biased region" description="Low complexity" evidence="1">
    <location>
        <begin position="311"/>
        <end position="320"/>
    </location>
</feature>
<feature type="region of interest" description="Disordered" evidence="1">
    <location>
        <begin position="311"/>
        <end position="334"/>
    </location>
</feature>